<evidence type="ECO:0000313" key="3">
    <source>
        <dbReference type="Proteomes" id="UP000764045"/>
    </source>
</evidence>
<sequence>MNKSVYLSSKPRYEILDGLCGVAAVLVVAYHILENYFGLGAAHPPRRAAPRRLAARPGRGVQAALGPVGPYPAVWPRRLAARMVCSTTLSTTMAMPA</sequence>
<dbReference type="RefSeq" id="WP_205107148.1">
    <property type="nucleotide sequence ID" value="NZ_JACJJL010000001.1"/>
</dbReference>
<keyword evidence="1" id="KW-0472">Membrane</keyword>
<protein>
    <submittedName>
        <fullName evidence="2">Uncharacterized protein</fullName>
    </submittedName>
</protein>
<evidence type="ECO:0000256" key="1">
    <source>
        <dbReference type="SAM" id="Phobius"/>
    </source>
</evidence>
<accession>A0A939B3A2</accession>
<gene>
    <name evidence="2" type="ORF">H6B30_00600</name>
</gene>
<reference evidence="2 3" key="1">
    <citation type="journal article" date="2021" name="Sci. Rep.">
        <title>The distribution of antibiotic resistance genes in chicken gut microbiota commensals.</title>
        <authorList>
            <person name="Juricova H."/>
            <person name="Matiasovicova J."/>
            <person name="Kubasova T."/>
            <person name="Cejkova D."/>
            <person name="Rychlik I."/>
        </authorList>
    </citation>
    <scope>NUCLEOTIDE SEQUENCE [LARGE SCALE GENOMIC DNA]</scope>
    <source>
        <strain evidence="2 3">An819</strain>
    </source>
</reference>
<dbReference type="Proteomes" id="UP000764045">
    <property type="component" value="Unassembled WGS sequence"/>
</dbReference>
<organism evidence="2 3">
    <name type="scientific">Marseilla massiliensis</name>
    <dbReference type="NCBI Taxonomy" id="1841864"/>
    <lineage>
        <taxon>Bacteria</taxon>
        <taxon>Pseudomonadati</taxon>
        <taxon>Bacteroidota</taxon>
        <taxon>Bacteroidia</taxon>
        <taxon>Bacteroidales</taxon>
        <taxon>Prevotellaceae</taxon>
        <taxon>Marseilla</taxon>
    </lineage>
</organism>
<name>A0A939B3A2_9BACT</name>
<evidence type="ECO:0000313" key="2">
    <source>
        <dbReference type="EMBL" id="MBM6660265.1"/>
    </source>
</evidence>
<comment type="caution">
    <text evidence="2">The sequence shown here is derived from an EMBL/GenBank/DDBJ whole genome shotgun (WGS) entry which is preliminary data.</text>
</comment>
<dbReference type="AlphaFoldDB" id="A0A939B3A2"/>
<keyword evidence="1" id="KW-0812">Transmembrane</keyword>
<dbReference type="EMBL" id="JACJJL010000001">
    <property type="protein sequence ID" value="MBM6660265.1"/>
    <property type="molecule type" value="Genomic_DNA"/>
</dbReference>
<proteinExistence type="predicted"/>
<keyword evidence="3" id="KW-1185">Reference proteome</keyword>
<feature type="transmembrane region" description="Helical" evidence="1">
    <location>
        <begin position="15"/>
        <end position="33"/>
    </location>
</feature>
<keyword evidence="1" id="KW-1133">Transmembrane helix</keyword>